<evidence type="ECO:0000313" key="5">
    <source>
        <dbReference type="Proteomes" id="UP000198549"/>
    </source>
</evidence>
<keyword evidence="4" id="KW-0378">Hydrolase</keyword>
<feature type="domain" description="Transthyretin/hydroxyisourate hydrolase" evidence="2">
    <location>
        <begin position="27"/>
        <end position="98"/>
    </location>
</feature>
<evidence type="ECO:0000256" key="1">
    <source>
        <dbReference type="SAM" id="SignalP"/>
    </source>
</evidence>
<dbReference type="GO" id="GO:0006144">
    <property type="term" value="P:purine nucleobase metabolic process"/>
    <property type="evidence" value="ECO:0007669"/>
    <property type="project" value="TreeGrafter"/>
</dbReference>
<dbReference type="SUPFAM" id="SSF49472">
    <property type="entry name" value="Transthyretin (synonym: prealbumin)"/>
    <property type="match status" value="1"/>
</dbReference>
<organism evidence="4 5">
    <name type="scientific">Pseudomonas reinekei</name>
    <dbReference type="NCBI Taxonomy" id="395598"/>
    <lineage>
        <taxon>Bacteria</taxon>
        <taxon>Pseudomonadati</taxon>
        <taxon>Pseudomonadota</taxon>
        <taxon>Gammaproteobacteria</taxon>
        <taxon>Pseudomonadales</taxon>
        <taxon>Pseudomonadaceae</taxon>
        <taxon>Pseudomonas</taxon>
    </lineage>
</organism>
<name>A0A1H0U0G0_PSERE</name>
<sequence length="129" mass="14174">MKVMKLFFAGAVLSALSSLASAAANPLSVHVLNLQDGLPSPAVKVTLEKKNGQNWDMLNTASTNDQGRIPEFYPDGKSLEKGIYRVTFKTGEWFTVSSPEIGLHLFHPNARCTASGVLYFKERCGRSWL</sequence>
<dbReference type="PANTHER" id="PTHR10395">
    <property type="entry name" value="URICASE AND TRANSTHYRETIN-RELATED"/>
    <property type="match status" value="1"/>
</dbReference>
<protein>
    <submittedName>
        <fullName evidence="3 4">Hydroxyisourate hydrolase</fullName>
    </submittedName>
</protein>
<evidence type="ECO:0000313" key="3">
    <source>
        <dbReference type="EMBL" id="KAB0488123.1"/>
    </source>
</evidence>
<dbReference type="Gene3D" id="2.60.40.180">
    <property type="entry name" value="Transthyretin/hydroxyisourate hydrolase domain"/>
    <property type="match status" value="1"/>
</dbReference>
<dbReference type="OrthoDB" id="9792386at2"/>
<dbReference type="EMBL" id="LT629709">
    <property type="protein sequence ID" value="SDP59306.1"/>
    <property type="molecule type" value="Genomic_DNA"/>
</dbReference>
<feature type="signal peptide" evidence="1">
    <location>
        <begin position="1"/>
        <end position="23"/>
    </location>
</feature>
<dbReference type="Proteomes" id="UP000198549">
    <property type="component" value="Chromosome I"/>
</dbReference>
<reference evidence="3 6" key="2">
    <citation type="submission" date="2019-09" db="EMBL/GenBank/DDBJ databases">
        <title>Draft genome sequences of 48 bacterial type strains from the CCUG.</title>
        <authorList>
            <person name="Tunovic T."/>
            <person name="Pineiro-Iglesias B."/>
            <person name="Unosson C."/>
            <person name="Inganas E."/>
            <person name="Ohlen M."/>
            <person name="Cardew S."/>
            <person name="Jensie-Markopoulos S."/>
            <person name="Salva-Serra F."/>
            <person name="Jaen-Luchoro D."/>
            <person name="Karlsson R."/>
            <person name="Svensson-Stadler L."/>
            <person name="Chun J."/>
            <person name="Moore E."/>
        </authorList>
    </citation>
    <scope>NUCLEOTIDE SEQUENCE [LARGE SCALE GENOMIC DNA]</scope>
    <source>
        <strain evidence="3 6">CCUG 53116</strain>
    </source>
</reference>
<dbReference type="PANTHER" id="PTHR10395:SF7">
    <property type="entry name" value="5-HYDROXYISOURATE HYDROLASE"/>
    <property type="match status" value="1"/>
</dbReference>
<dbReference type="Pfam" id="PF00576">
    <property type="entry name" value="Transthyretin"/>
    <property type="match status" value="1"/>
</dbReference>
<dbReference type="Proteomes" id="UP000460142">
    <property type="component" value="Unassembled WGS sequence"/>
</dbReference>
<gene>
    <name evidence="3" type="ORF">F7R15_04675</name>
    <name evidence="4" type="ORF">SAMN04490202_5034</name>
</gene>
<evidence type="ECO:0000313" key="4">
    <source>
        <dbReference type="EMBL" id="SDP59306.1"/>
    </source>
</evidence>
<dbReference type="AlphaFoldDB" id="A0A1H0U0G0"/>
<keyword evidence="1" id="KW-0732">Signal</keyword>
<dbReference type="GO" id="GO:0016787">
    <property type="term" value="F:hydrolase activity"/>
    <property type="evidence" value="ECO:0007669"/>
    <property type="project" value="UniProtKB-KW"/>
</dbReference>
<proteinExistence type="predicted"/>
<dbReference type="InterPro" id="IPR023416">
    <property type="entry name" value="Transthyretin/HIU_hydrolase_d"/>
</dbReference>
<evidence type="ECO:0000259" key="2">
    <source>
        <dbReference type="Pfam" id="PF00576"/>
    </source>
</evidence>
<reference evidence="4 5" key="1">
    <citation type="submission" date="2016-10" db="EMBL/GenBank/DDBJ databases">
        <authorList>
            <person name="de Groot N.N."/>
        </authorList>
    </citation>
    <scope>NUCLEOTIDE SEQUENCE [LARGE SCALE GENOMIC DNA]</scope>
    <source>
        <strain evidence="4 5">BS3776</strain>
    </source>
</reference>
<evidence type="ECO:0000313" key="6">
    <source>
        <dbReference type="Proteomes" id="UP000460142"/>
    </source>
</evidence>
<dbReference type="InterPro" id="IPR036817">
    <property type="entry name" value="Transthyretin/HIU_hydrolase_sf"/>
</dbReference>
<dbReference type="EMBL" id="VZPS01000002">
    <property type="protein sequence ID" value="KAB0488123.1"/>
    <property type="molecule type" value="Genomic_DNA"/>
</dbReference>
<feature type="chain" id="PRO_5033741763" evidence="1">
    <location>
        <begin position="24"/>
        <end position="129"/>
    </location>
</feature>
<accession>A0A1H0U0G0</accession>